<keyword evidence="3" id="KW-1185">Reference proteome</keyword>
<protein>
    <submittedName>
        <fullName evidence="2">Uncharacterized protein</fullName>
    </submittedName>
</protein>
<sequence length="84" mass="8867">MSASDILMPAWQSSRTVALALIAGFARKTGFRTLEDRVEALPVRSQAVIVGLTLALLLGFSLFAAQFGLLGFALYLAAVVVIIG</sequence>
<reference evidence="3" key="1">
    <citation type="journal article" date="2019" name="Int. J. Syst. Evol. Microbiol.">
        <title>The Global Catalogue of Microorganisms (GCM) 10K type strain sequencing project: providing services to taxonomists for standard genome sequencing and annotation.</title>
        <authorList>
            <consortium name="The Broad Institute Genomics Platform"/>
            <consortium name="The Broad Institute Genome Sequencing Center for Infectious Disease"/>
            <person name="Wu L."/>
            <person name="Ma J."/>
        </authorList>
    </citation>
    <scope>NUCLEOTIDE SEQUENCE [LARGE SCALE GENOMIC DNA]</scope>
    <source>
        <strain evidence="3">JCM 18015</strain>
    </source>
</reference>
<keyword evidence="1" id="KW-1133">Transmembrane helix</keyword>
<feature type="transmembrane region" description="Helical" evidence="1">
    <location>
        <begin position="47"/>
        <end position="78"/>
    </location>
</feature>
<proteinExistence type="predicted"/>
<evidence type="ECO:0000256" key="1">
    <source>
        <dbReference type="SAM" id="Phobius"/>
    </source>
</evidence>
<name>A0ABP9LM42_9RHOB</name>
<dbReference type="EMBL" id="BAABHW010000005">
    <property type="protein sequence ID" value="GAA5079649.1"/>
    <property type="molecule type" value="Genomic_DNA"/>
</dbReference>
<keyword evidence="1" id="KW-0812">Transmembrane</keyword>
<evidence type="ECO:0000313" key="2">
    <source>
        <dbReference type="EMBL" id="GAA5079649.1"/>
    </source>
</evidence>
<organism evidence="2 3">
    <name type="scientific">[Roseibacterium] beibuensis</name>
    <dbReference type="NCBI Taxonomy" id="1193142"/>
    <lineage>
        <taxon>Bacteria</taxon>
        <taxon>Pseudomonadati</taxon>
        <taxon>Pseudomonadota</taxon>
        <taxon>Alphaproteobacteria</taxon>
        <taxon>Rhodobacterales</taxon>
        <taxon>Roseobacteraceae</taxon>
        <taxon>Roseicyclus</taxon>
    </lineage>
</organism>
<accession>A0ABP9LM42</accession>
<comment type="caution">
    <text evidence="2">The sequence shown here is derived from an EMBL/GenBank/DDBJ whole genome shotgun (WGS) entry which is preliminary data.</text>
</comment>
<keyword evidence="1" id="KW-0472">Membrane</keyword>
<dbReference type="RefSeq" id="WP_259552203.1">
    <property type="nucleotide sequence ID" value="NZ_BAABHW010000005.1"/>
</dbReference>
<gene>
    <name evidence="2" type="ORF">GCM10023209_32200</name>
</gene>
<evidence type="ECO:0000313" key="3">
    <source>
        <dbReference type="Proteomes" id="UP001499910"/>
    </source>
</evidence>
<dbReference type="Proteomes" id="UP001499910">
    <property type="component" value="Unassembled WGS sequence"/>
</dbReference>